<reference evidence="2" key="1">
    <citation type="submission" date="2022-03" db="EMBL/GenBank/DDBJ databases">
        <title>A functionally conserved STORR gene fusion in Papaver species that diverged 16.8 million years ago.</title>
        <authorList>
            <person name="Catania T."/>
        </authorList>
    </citation>
    <scope>NUCLEOTIDE SEQUENCE</scope>
    <source>
        <strain evidence="2">S-191538</strain>
    </source>
</reference>
<feature type="non-terminal residue" evidence="2">
    <location>
        <position position="1"/>
    </location>
</feature>
<dbReference type="Proteomes" id="UP001177140">
    <property type="component" value="Unassembled WGS sequence"/>
</dbReference>
<keyword evidence="1" id="KW-0812">Transmembrane</keyword>
<sequence length="140" mass="15642">MRISVEKSDENKKMSLIFLTACFIGMSSGFLIGYITGIIGGVLFGTGFRNTITPREPNEDFDIEFYSMITSIIPASLYIYGSLGIFIRKKEYSRLDMRRHMIVSGALVTMGLAVTVLTTTQYTYIFGPNVLAFGFGILYQ</sequence>
<evidence type="ECO:0000313" key="2">
    <source>
        <dbReference type="EMBL" id="MCL7031122.1"/>
    </source>
</evidence>
<proteinExistence type="predicted"/>
<evidence type="ECO:0000256" key="1">
    <source>
        <dbReference type="SAM" id="Phobius"/>
    </source>
</evidence>
<comment type="caution">
    <text evidence="2">The sequence shown here is derived from an EMBL/GenBank/DDBJ whole genome shotgun (WGS) entry which is preliminary data.</text>
</comment>
<gene>
    <name evidence="2" type="ORF">MKW94_003306</name>
</gene>
<keyword evidence="1" id="KW-1133">Transmembrane helix</keyword>
<keyword evidence="3" id="KW-1185">Reference proteome</keyword>
<evidence type="ECO:0000313" key="3">
    <source>
        <dbReference type="Proteomes" id="UP001177140"/>
    </source>
</evidence>
<name>A0AA41S6I7_PAPNU</name>
<feature type="transmembrane region" description="Helical" evidence="1">
    <location>
        <begin position="99"/>
        <end position="116"/>
    </location>
</feature>
<organism evidence="2 3">
    <name type="scientific">Papaver nudicaule</name>
    <name type="common">Iceland poppy</name>
    <dbReference type="NCBI Taxonomy" id="74823"/>
    <lineage>
        <taxon>Eukaryota</taxon>
        <taxon>Viridiplantae</taxon>
        <taxon>Streptophyta</taxon>
        <taxon>Embryophyta</taxon>
        <taxon>Tracheophyta</taxon>
        <taxon>Spermatophyta</taxon>
        <taxon>Magnoliopsida</taxon>
        <taxon>Ranunculales</taxon>
        <taxon>Papaveraceae</taxon>
        <taxon>Papaveroideae</taxon>
        <taxon>Papaver</taxon>
    </lineage>
</organism>
<dbReference type="AlphaFoldDB" id="A0AA41S6I7"/>
<feature type="transmembrane region" description="Helical" evidence="1">
    <location>
        <begin position="65"/>
        <end position="87"/>
    </location>
</feature>
<feature type="transmembrane region" description="Helical" evidence="1">
    <location>
        <begin position="16"/>
        <end position="45"/>
    </location>
</feature>
<dbReference type="EMBL" id="JAJJMA010108946">
    <property type="protein sequence ID" value="MCL7031122.1"/>
    <property type="molecule type" value="Genomic_DNA"/>
</dbReference>
<protein>
    <submittedName>
        <fullName evidence="2">Uncharacterized protein</fullName>
    </submittedName>
</protein>
<accession>A0AA41S6I7</accession>
<keyword evidence="1" id="KW-0472">Membrane</keyword>